<feature type="transmembrane region" description="Helical" evidence="2">
    <location>
        <begin position="7"/>
        <end position="28"/>
    </location>
</feature>
<keyword evidence="2" id="KW-0812">Transmembrane</keyword>
<evidence type="ECO:0000256" key="2">
    <source>
        <dbReference type="SAM" id="Phobius"/>
    </source>
</evidence>
<protein>
    <recommendedName>
        <fullName evidence="5">Phage abortive infection protein</fullName>
    </recommendedName>
</protein>
<reference evidence="3 4" key="1">
    <citation type="journal article" date="2017" name="Nat. Microbiol.">
        <title>Natural product diversity associated with the nematode symbionts Photorhabdus and Xenorhabdus.</title>
        <authorList>
            <person name="Tobias N.J."/>
            <person name="Wolff H."/>
            <person name="Djahanschiri B."/>
            <person name="Grundmann F."/>
            <person name="Kronenwerth M."/>
            <person name="Shi Y.M."/>
            <person name="Simonyi S."/>
            <person name="Grun P."/>
            <person name="Shapiro-Ilan D."/>
            <person name="Pidot S.J."/>
            <person name="Stinear T.P."/>
            <person name="Ebersberger I."/>
            <person name="Bode H.B."/>
        </authorList>
    </citation>
    <scope>NUCLEOTIDE SEQUENCE [LARGE SCALE GENOMIC DNA]</scope>
    <source>
        <strain evidence="3 4">DSM 22670</strain>
    </source>
</reference>
<dbReference type="Proteomes" id="UP000222168">
    <property type="component" value="Unassembled WGS sequence"/>
</dbReference>
<evidence type="ECO:0008006" key="5">
    <source>
        <dbReference type="Google" id="ProtNLM"/>
    </source>
</evidence>
<accession>A0A2D0KF38</accession>
<evidence type="ECO:0000313" key="4">
    <source>
        <dbReference type="Proteomes" id="UP000222168"/>
    </source>
</evidence>
<sequence length="253" mass="29462">MKKLLKEYWYLLVLLIIAVIPLALYFYTFNRSLSNNSGDWAAFGSLVGGVWGPLATVGSIIVLIQTLKTMQRNNSQQLKEMQKSNNEQQIRYEEQKEESEITKNLDQFIVLSKALNNVMDKNSNKVLGGKSDLIFDVLLDTVKKVVKYPYKGNYVNKYDTLEEHENSVWETAYNVTKLSNYFTNESIVFTEILRKIKKIEDKESQQSAKIILQSSISPGRRFWFYCHCKHWNPEIFDELESYENFAVIPIDLQ</sequence>
<evidence type="ECO:0000313" key="3">
    <source>
        <dbReference type="EMBL" id="PHM62028.1"/>
    </source>
</evidence>
<keyword evidence="2" id="KW-0472">Membrane</keyword>
<keyword evidence="4" id="KW-1185">Reference proteome</keyword>
<gene>
    <name evidence="3" type="ORF">Xish_01190</name>
</gene>
<comment type="caution">
    <text evidence="3">The sequence shown here is derived from an EMBL/GenBank/DDBJ whole genome shotgun (WGS) entry which is preliminary data.</text>
</comment>
<dbReference type="OrthoDB" id="346283at2"/>
<keyword evidence="2" id="KW-1133">Transmembrane helix</keyword>
<keyword evidence="1" id="KW-0175">Coiled coil</keyword>
<name>A0A2D0KF38_9GAMM</name>
<feature type="transmembrane region" description="Helical" evidence="2">
    <location>
        <begin position="40"/>
        <end position="64"/>
    </location>
</feature>
<dbReference type="RefSeq" id="WP_099117101.1">
    <property type="nucleotide sequence ID" value="NZ_NJAK01000001.1"/>
</dbReference>
<proteinExistence type="predicted"/>
<dbReference type="AlphaFoldDB" id="A0A2D0KF38"/>
<dbReference type="EMBL" id="NJAK01000001">
    <property type="protein sequence ID" value="PHM62028.1"/>
    <property type="molecule type" value="Genomic_DNA"/>
</dbReference>
<feature type="coiled-coil region" evidence="1">
    <location>
        <begin position="67"/>
        <end position="98"/>
    </location>
</feature>
<organism evidence="3 4">
    <name type="scientific">Xenorhabdus ishibashii</name>
    <dbReference type="NCBI Taxonomy" id="1034471"/>
    <lineage>
        <taxon>Bacteria</taxon>
        <taxon>Pseudomonadati</taxon>
        <taxon>Pseudomonadota</taxon>
        <taxon>Gammaproteobacteria</taxon>
        <taxon>Enterobacterales</taxon>
        <taxon>Morganellaceae</taxon>
        <taxon>Xenorhabdus</taxon>
    </lineage>
</organism>
<evidence type="ECO:0000256" key="1">
    <source>
        <dbReference type="SAM" id="Coils"/>
    </source>
</evidence>